<name>A0A5N6KZE6_9ROSI</name>
<dbReference type="InterPro" id="IPR001087">
    <property type="entry name" value="GDSL"/>
</dbReference>
<evidence type="ECO:0000259" key="3">
    <source>
        <dbReference type="Pfam" id="PF00561"/>
    </source>
</evidence>
<dbReference type="GO" id="GO:0016788">
    <property type="term" value="F:hydrolase activity, acting on ester bonds"/>
    <property type="evidence" value="ECO:0007669"/>
    <property type="project" value="InterPro"/>
</dbReference>
<dbReference type="InterPro" id="IPR036514">
    <property type="entry name" value="SGNH_hydro_sf"/>
</dbReference>
<feature type="domain" description="AB hydrolase-1" evidence="3">
    <location>
        <begin position="33"/>
        <end position="132"/>
    </location>
</feature>
<proteinExistence type="inferred from homology"/>
<evidence type="ECO:0000313" key="4">
    <source>
        <dbReference type="EMBL" id="KAB8360877.1"/>
    </source>
</evidence>
<dbReference type="InterPro" id="IPR050471">
    <property type="entry name" value="AB_hydrolase"/>
</dbReference>
<dbReference type="Proteomes" id="UP000327013">
    <property type="component" value="Unassembled WGS sequence"/>
</dbReference>
<comment type="similarity">
    <text evidence="1">Belongs to the 'GDSL' lipolytic enzyme family.</text>
</comment>
<reference evidence="4 5" key="1">
    <citation type="submission" date="2019-06" db="EMBL/GenBank/DDBJ databases">
        <title>A chromosomal-level reference genome of Carpinus fangiana (Coryloideae, Betulaceae).</title>
        <authorList>
            <person name="Yang X."/>
            <person name="Wang Z."/>
            <person name="Zhang L."/>
            <person name="Hao G."/>
            <person name="Liu J."/>
            <person name="Yang Y."/>
        </authorList>
    </citation>
    <scope>NUCLEOTIDE SEQUENCE [LARGE SCALE GENOMIC DNA]</scope>
    <source>
        <strain evidence="4">Cfa_2016G</strain>
        <tissue evidence="4">Leaf</tissue>
    </source>
</reference>
<evidence type="ECO:0000256" key="1">
    <source>
        <dbReference type="ARBA" id="ARBA00008668"/>
    </source>
</evidence>
<dbReference type="PANTHER" id="PTHR43433">
    <property type="entry name" value="HYDROLASE, ALPHA/BETA FOLD FAMILY PROTEIN"/>
    <property type="match status" value="1"/>
</dbReference>
<sequence length="749" mass="83142">MSGSLPEHDSSETLVLPDGRKLGYSQFGSLTGKPVVFVHGHPGSRLEGAHLHELGLRLGARIIATDRPGVGLSSPHPNRTILDFPKDLERLTDHLKLEKYGILGVSGGGPYALACAYALPKKKLRCMSIVCGLGPVSEIGMRGATVMHQVGFKMYPYTPAFVNRWYWRSQTGGSLDWSEEKRLEHHLNNYPKPKTVADEKNFEVMTDKTNARLFLRSVQATFAQGFDPTLQDGKLLSKPLGFRIEDIRADLPVRLWYGNLDVNVPLHHGETIAKRLGDQATLTVLDEPHASIFFKWREQFLQDLHDRSRHHIGQGAALWKLKVWRHRAISQARAQQLCPLVPPLHCGLAPALYASKATSATLQRISRSAKCWSASVLSVRQGNGDFCARPFWPVGPIRPKYAIAVVRAAEYIPKVPACSLQHGRYPPFASPFLPAMRKEVFVTILFAFAVSILLFPFLVTSPVSYLKSFTKRQSYIFIFGDSYTTSAWDPYNPQLQPSELDPLGSGNATITTSAGKGLTNWVGKLVLDHLPLPNTAFAYNYATGAATVNCDRYDFVKNVSDFRGQTEEFKDIATRPAFKASEGVAVVFFGINDLFAHTMVTAQSHNDTIIVETMDDYWTQMENLYDAGLRNFVILLAQPLERIPKIALWPDRVYVDSLAANRAEWSRQLLQRIDVFRAAHDHVAIGAVDLVPVFDNILDNSEPYAVPDNMCAAPDGISCLWSDTIHAGQVLHDAIAASVAAELSRIGFV</sequence>
<dbReference type="InterPro" id="IPR000073">
    <property type="entry name" value="AB_hydrolase_1"/>
</dbReference>
<keyword evidence="5" id="KW-1185">Reference proteome</keyword>
<keyword evidence="2" id="KW-0472">Membrane</keyword>
<dbReference type="OrthoDB" id="543755at2759"/>
<dbReference type="AlphaFoldDB" id="A0A5N6KZE6"/>
<dbReference type="InterPro" id="IPR029058">
    <property type="entry name" value="AB_hydrolase_fold"/>
</dbReference>
<dbReference type="Pfam" id="PF00657">
    <property type="entry name" value="Lipase_GDSL"/>
    <property type="match status" value="1"/>
</dbReference>
<dbReference type="Gene3D" id="3.40.50.1820">
    <property type="entry name" value="alpha/beta hydrolase"/>
    <property type="match status" value="1"/>
</dbReference>
<dbReference type="Gene3D" id="3.40.50.1110">
    <property type="entry name" value="SGNH hydrolase"/>
    <property type="match status" value="1"/>
</dbReference>
<comment type="caution">
    <text evidence="4">The sequence shown here is derived from an EMBL/GenBank/DDBJ whole genome shotgun (WGS) entry which is preliminary data.</text>
</comment>
<evidence type="ECO:0000313" key="5">
    <source>
        <dbReference type="Proteomes" id="UP000327013"/>
    </source>
</evidence>
<gene>
    <name evidence="4" type="ORF">FH972_024611</name>
</gene>
<feature type="transmembrane region" description="Helical" evidence="2">
    <location>
        <begin position="440"/>
        <end position="459"/>
    </location>
</feature>
<dbReference type="Pfam" id="PF00561">
    <property type="entry name" value="Abhydrolase_1"/>
    <property type="match status" value="1"/>
</dbReference>
<organism evidence="4 5">
    <name type="scientific">Carpinus fangiana</name>
    <dbReference type="NCBI Taxonomy" id="176857"/>
    <lineage>
        <taxon>Eukaryota</taxon>
        <taxon>Viridiplantae</taxon>
        <taxon>Streptophyta</taxon>
        <taxon>Embryophyta</taxon>
        <taxon>Tracheophyta</taxon>
        <taxon>Spermatophyta</taxon>
        <taxon>Magnoliopsida</taxon>
        <taxon>eudicotyledons</taxon>
        <taxon>Gunneridae</taxon>
        <taxon>Pentapetalae</taxon>
        <taxon>rosids</taxon>
        <taxon>fabids</taxon>
        <taxon>Fagales</taxon>
        <taxon>Betulaceae</taxon>
        <taxon>Carpinus</taxon>
    </lineage>
</organism>
<dbReference type="PANTHER" id="PTHR43433:SF10">
    <property type="entry name" value="AB HYDROLASE-1 DOMAIN-CONTAINING PROTEIN"/>
    <property type="match status" value="1"/>
</dbReference>
<dbReference type="EMBL" id="VIBQ01000017">
    <property type="protein sequence ID" value="KAB8360877.1"/>
    <property type="molecule type" value="Genomic_DNA"/>
</dbReference>
<evidence type="ECO:0000256" key="2">
    <source>
        <dbReference type="SAM" id="Phobius"/>
    </source>
</evidence>
<protein>
    <recommendedName>
        <fullName evidence="3">AB hydrolase-1 domain-containing protein</fullName>
    </recommendedName>
</protein>
<accession>A0A5N6KZE6</accession>
<keyword evidence="2" id="KW-1133">Transmembrane helix</keyword>
<dbReference type="SUPFAM" id="SSF52266">
    <property type="entry name" value="SGNH hydrolase"/>
    <property type="match status" value="1"/>
</dbReference>
<dbReference type="SUPFAM" id="SSF53474">
    <property type="entry name" value="alpha/beta-Hydrolases"/>
    <property type="match status" value="1"/>
</dbReference>
<keyword evidence="2" id="KW-0812">Transmembrane</keyword>